<evidence type="ECO:0000256" key="1">
    <source>
        <dbReference type="ARBA" id="ARBA00010515"/>
    </source>
</evidence>
<organism evidence="4 5">
    <name type="scientific">Nepenthes gracilis</name>
    <name type="common">Slender pitcher plant</name>
    <dbReference type="NCBI Taxonomy" id="150966"/>
    <lineage>
        <taxon>Eukaryota</taxon>
        <taxon>Viridiplantae</taxon>
        <taxon>Streptophyta</taxon>
        <taxon>Embryophyta</taxon>
        <taxon>Tracheophyta</taxon>
        <taxon>Spermatophyta</taxon>
        <taxon>Magnoliopsida</taxon>
        <taxon>eudicotyledons</taxon>
        <taxon>Gunneridae</taxon>
        <taxon>Pentapetalae</taxon>
        <taxon>Caryophyllales</taxon>
        <taxon>Nepenthaceae</taxon>
        <taxon>Nepenthes</taxon>
    </lineage>
</organism>
<gene>
    <name evidence="4" type="ORF">Nepgr_009519</name>
</gene>
<keyword evidence="5" id="KW-1185">Reference proteome</keyword>
<evidence type="ECO:0000313" key="5">
    <source>
        <dbReference type="Proteomes" id="UP001279734"/>
    </source>
</evidence>
<evidence type="ECO:0000256" key="2">
    <source>
        <dbReference type="ARBA" id="ARBA00022801"/>
    </source>
</evidence>
<dbReference type="InterPro" id="IPR029058">
    <property type="entry name" value="AB_hydrolase_fold"/>
</dbReference>
<dbReference type="Proteomes" id="UP001279734">
    <property type="component" value="Unassembled WGS sequence"/>
</dbReference>
<protein>
    <recommendedName>
        <fullName evidence="3">Alpha/beta hydrolase fold-3 domain-containing protein</fullName>
    </recommendedName>
</protein>
<sequence length="339" mass="38493">MAIERQQSLSLPWKTKLQLSVADFVTDMTLRRDGTLNRRLVDFLDRKVPAKSTPRNGVRSHDVTVDAHGNVWFRVFVPTHVPSDVVSLPVIFFFHGGGFSLLSAATPAYDAVCRRFARKINAVVVSLNYRLAPEHKFPAQYDDGFDALKFIDENRQSLEFWPENADVGRCFLAGDSAGGNLAHHLGVRASQAEFKEVKIIGLIVIQPFFYGKDRTESEIRLEGAPIVSRRRVEWMWKAFLPKGEDLDHWAVNVSGPNAVDISGLEVPPVILFVGGFDPLRDWQLRYHDWLKNSGKDVTLFDVPTVCHAFYVFPEIPESLMLIREITDFIEKQSSKIRVR</sequence>
<feature type="domain" description="Alpha/beta hydrolase fold-3" evidence="3">
    <location>
        <begin position="91"/>
        <end position="310"/>
    </location>
</feature>
<dbReference type="InterPro" id="IPR013094">
    <property type="entry name" value="AB_hydrolase_3"/>
</dbReference>
<dbReference type="InterPro" id="IPR050466">
    <property type="entry name" value="Carboxylest/Gibb_receptor"/>
</dbReference>
<dbReference type="PROSITE" id="PS01173">
    <property type="entry name" value="LIPASE_GDXG_HIS"/>
    <property type="match status" value="1"/>
</dbReference>
<dbReference type="PANTHER" id="PTHR23024:SF24">
    <property type="entry name" value="ALPHA_BETA HYDROLASE FOLD-3 DOMAIN-CONTAINING PROTEIN"/>
    <property type="match status" value="1"/>
</dbReference>
<reference evidence="4" key="1">
    <citation type="submission" date="2023-05" db="EMBL/GenBank/DDBJ databases">
        <title>Nepenthes gracilis genome sequencing.</title>
        <authorList>
            <person name="Fukushima K."/>
        </authorList>
    </citation>
    <scope>NUCLEOTIDE SEQUENCE</scope>
    <source>
        <strain evidence="4">SING2019-196</strain>
    </source>
</reference>
<comment type="similarity">
    <text evidence="1">Belongs to the 'GDXG' lipolytic enzyme family.</text>
</comment>
<dbReference type="InterPro" id="IPR002168">
    <property type="entry name" value="Lipase_GDXG_HIS_AS"/>
</dbReference>
<keyword evidence="2" id="KW-0378">Hydrolase</keyword>
<dbReference type="AlphaFoldDB" id="A0AAD3XKE9"/>
<evidence type="ECO:0000259" key="3">
    <source>
        <dbReference type="Pfam" id="PF07859"/>
    </source>
</evidence>
<proteinExistence type="inferred from homology"/>
<dbReference type="Pfam" id="PF07859">
    <property type="entry name" value="Abhydrolase_3"/>
    <property type="match status" value="1"/>
</dbReference>
<dbReference type="GO" id="GO:0016787">
    <property type="term" value="F:hydrolase activity"/>
    <property type="evidence" value="ECO:0007669"/>
    <property type="project" value="UniProtKB-KW"/>
</dbReference>
<accession>A0AAD3XKE9</accession>
<dbReference type="EMBL" id="BSYO01000007">
    <property type="protein sequence ID" value="GMH07679.1"/>
    <property type="molecule type" value="Genomic_DNA"/>
</dbReference>
<comment type="caution">
    <text evidence="4">The sequence shown here is derived from an EMBL/GenBank/DDBJ whole genome shotgun (WGS) entry which is preliminary data.</text>
</comment>
<dbReference type="Gene3D" id="3.40.50.1820">
    <property type="entry name" value="alpha/beta hydrolase"/>
    <property type="match status" value="1"/>
</dbReference>
<evidence type="ECO:0000313" key="4">
    <source>
        <dbReference type="EMBL" id="GMH07679.1"/>
    </source>
</evidence>
<name>A0AAD3XKE9_NEPGR</name>
<dbReference type="SUPFAM" id="SSF53474">
    <property type="entry name" value="alpha/beta-Hydrolases"/>
    <property type="match status" value="1"/>
</dbReference>
<dbReference type="PANTHER" id="PTHR23024">
    <property type="entry name" value="ARYLACETAMIDE DEACETYLASE"/>
    <property type="match status" value="1"/>
</dbReference>